<sequence>MKIGVPMKEGFNEFVKVTQDPIPNTTKVIGYFIAFFDVVMATFAICSSLGQVKNEESYEESWAKLRIHLPRVNSDCKEKKQRESAMKPILDDSVSPSDDARTMPLEGSWEPQGGSQLRSPVNIARCCEIISQTPFYSCEMVPEASRSLLPTLGDIFH</sequence>
<dbReference type="AlphaFoldDB" id="A0A438CUM4"/>
<proteinExistence type="predicted"/>
<feature type="transmembrane region" description="Helical" evidence="2">
    <location>
        <begin position="28"/>
        <end position="49"/>
    </location>
</feature>
<keyword evidence="2" id="KW-0812">Transmembrane</keyword>
<feature type="compositionally biased region" description="Basic and acidic residues" evidence="1">
    <location>
        <begin position="76"/>
        <end position="85"/>
    </location>
</feature>
<evidence type="ECO:0000256" key="1">
    <source>
        <dbReference type="SAM" id="MobiDB-lite"/>
    </source>
</evidence>
<keyword evidence="2" id="KW-1133">Transmembrane helix</keyword>
<comment type="caution">
    <text evidence="3">The sequence shown here is derived from an EMBL/GenBank/DDBJ whole genome shotgun (WGS) entry which is preliminary data.</text>
</comment>
<evidence type="ECO:0000313" key="4">
    <source>
        <dbReference type="Proteomes" id="UP000288805"/>
    </source>
</evidence>
<protein>
    <submittedName>
        <fullName evidence="3">Uncharacterized protein</fullName>
    </submittedName>
</protein>
<evidence type="ECO:0000256" key="2">
    <source>
        <dbReference type="SAM" id="Phobius"/>
    </source>
</evidence>
<gene>
    <name evidence="3" type="ORF">CK203_104187</name>
</gene>
<name>A0A438CUM4_VITVI</name>
<evidence type="ECO:0000313" key="3">
    <source>
        <dbReference type="EMBL" id="RVW26905.1"/>
    </source>
</evidence>
<accession>A0A438CUM4</accession>
<reference evidence="3 4" key="1">
    <citation type="journal article" date="2018" name="PLoS Genet.">
        <title>Population sequencing reveals clonal diversity and ancestral inbreeding in the grapevine cultivar Chardonnay.</title>
        <authorList>
            <person name="Roach M.J."/>
            <person name="Johnson D.L."/>
            <person name="Bohlmann J."/>
            <person name="van Vuuren H.J."/>
            <person name="Jones S.J."/>
            <person name="Pretorius I.S."/>
            <person name="Schmidt S.A."/>
            <person name="Borneman A.R."/>
        </authorList>
    </citation>
    <scope>NUCLEOTIDE SEQUENCE [LARGE SCALE GENOMIC DNA]</scope>
    <source>
        <strain evidence="4">cv. Chardonnay</strain>
        <tissue evidence="3">Leaf</tissue>
    </source>
</reference>
<dbReference type="EMBL" id="QGNW01001976">
    <property type="protein sequence ID" value="RVW26905.1"/>
    <property type="molecule type" value="Genomic_DNA"/>
</dbReference>
<keyword evidence="2" id="KW-0472">Membrane</keyword>
<dbReference type="Proteomes" id="UP000288805">
    <property type="component" value="Unassembled WGS sequence"/>
</dbReference>
<feature type="region of interest" description="Disordered" evidence="1">
    <location>
        <begin position="76"/>
        <end position="116"/>
    </location>
</feature>
<organism evidence="3 4">
    <name type="scientific">Vitis vinifera</name>
    <name type="common">Grape</name>
    <dbReference type="NCBI Taxonomy" id="29760"/>
    <lineage>
        <taxon>Eukaryota</taxon>
        <taxon>Viridiplantae</taxon>
        <taxon>Streptophyta</taxon>
        <taxon>Embryophyta</taxon>
        <taxon>Tracheophyta</taxon>
        <taxon>Spermatophyta</taxon>
        <taxon>Magnoliopsida</taxon>
        <taxon>eudicotyledons</taxon>
        <taxon>Gunneridae</taxon>
        <taxon>Pentapetalae</taxon>
        <taxon>rosids</taxon>
        <taxon>Vitales</taxon>
        <taxon>Vitaceae</taxon>
        <taxon>Viteae</taxon>
        <taxon>Vitis</taxon>
    </lineage>
</organism>